<dbReference type="OrthoDB" id="194358at2759"/>
<dbReference type="EMBL" id="KI913980">
    <property type="protein sequence ID" value="ETV95705.1"/>
    <property type="molecule type" value="Genomic_DNA"/>
</dbReference>
<organism evidence="1">
    <name type="scientific">Aphanomyces invadans</name>
    <dbReference type="NCBI Taxonomy" id="157072"/>
    <lineage>
        <taxon>Eukaryota</taxon>
        <taxon>Sar</taxon>
        <taxon>Stramenopiles</taxon>
        <taxon>Oomycota</taxon>
        <taxon>Saprolegniomycetes</taxon>
        <taxon>Saprolegniales</taxon>
        <taxon>Verrucalvaceae</taxon>
        <taxon>Aphanomyces</taxon>
    </lineage>
</organism>
<dbReference type="Gene3D" id="1.25.40.20">
    <property type="entry name" value="Ankyrin repeat-containing domain"/>
    <property type="match status" value="1"/>
</dbReference>
<accession>A0A024TNI0</accession>
<dbReference type="Pfam" id="PF12796">
    <property type="entry name" value="Ank_2"/>
    <property type="match status" value="1"/>
</dbReference>
<dbReference type="VEuPathDB" id="FungiDB:H310_11121"/>
<dbReference type="InterPro" id="IPR036770">
    <property type="entry name" value="Ankyrin_rpt-contain_sf"/>
</dbReference>
<sequence length="85" mass="9453">MFVAPQVNANELFYLACQAGDVPVVRSHLDRATSGALDVNQFTHHQDTPLCVACVEERLEVVSLLLAHPAIQVNLRILRWHLPLA</sequence>
<gene>
    <name evidence="1" type="ORF">H310_11121</name>
</gene>
<name>A0A024TNI0_9STRA</name>
<evidence type="ECO:0000313" key="1">
    <source>
        <dbReference type="EMBL" id="ETV95705.1"/>
    </source>
</evidence>
<dbReference type="RefSeq" id="XP_008875898.1">
    <property type="nucleotide sequence ID" value="XM_008877676.1"/>
</dbReference>
<dbReference type="InterPro" id="IPR002110">
    <property type="entry name" value="Ankyrin_rpt"/>
</dbReference>
<proteinExistence type="predicted"/>
<evidence type="ECO:0008006" key="2">
    <source>
        <dbReference type="Google" id="ProtNLM"/>
    </source>
</evidence>
<protein>
    <recommendedName>
        <fullName evidence="2">Ankyrin repeat protein</fullName>
    </recommendedName>
</protein>
<dbReference type="GeneID" id="20088171"/>
<reference evidence="1" key="1">
    <citation type="submission" date="2013-12" db="EMBL/GenBank/DDBJ databases">
        <title>The Genome Sequence of Aphanomyces invadans NJM9701.</title>
        <authorList>
            <consortium name="The Broad Institute Genomics Platform"/>
            <person name="Russ C."/>
            <person name="Tyler B."/>
            <person name="van West P."/>
            <person name="Dieguez-Uribeondo J."/>
            <person name="Young S.K."/>
            <person name="Zeng Q."/>
            <person name="Gargeya S."/>
            <person name="Fitzgerald M."/>
            <person name="Abouelleil A."/>
            <person name="Alvarado L."/>
            <person name="Chapman S.B."/>
            <person name="Gainer-Dewar J."/>
            <person name="Goldberg J."/>
            <person name="Griggs A."/>
            <person name="Gujja S."/>
            <person name="Hansen M."/>
            <person name="Howarth C."/>
            <person name="Imamovic A."/>
            <person name="Ireland A."/>
            <person name="Larimer J."/>
            <person name="McCowan C."/>
            <person name="Murphy C."/>
            <person name="Pearson M."/>
            <person name="Poon T.W."/>
            <person name="Priest M."/>
            <person name="Roberts A."/>
            <person name="Saif S."/>
            <person name="Shea T."/>
            <person name="Sykes S."/>
            <person name="Wortman J."/>
            <person name="Nusbaum C."/>
            <person name="Birren B."/>
        </authorList>
    </citation>
    <scope>NUCLEOTIDE SEQUENCE [LARGE SCALE GENOMIC DNA]</scope>
    <source>
        <strain evidence="1">NJM9701</strain>
    </source>
</reference>
<dbReference type="AlphaFoldDB" id="A0A024TNI0"/>
<dbReference type="SUPFAM" id="SSF48403">
    <property type="entry name" value="Ankyrin repeat"/>
    <property type="match status" value="1"/>
</dbReference>